<keyword evidence="4" id="KW-0217">Developmental protein</keyword>
<keyword evidence="7" id="KW-0597">Phosphoprotein</keyword>
<evidence type="ECO:0000256" key="11">
    <source>
        <dbReference type="ARBA" id="ARBA00023242"/>
    </source>
</evidence>
<dbReference type="InterPro" id="IPR036834">
    <property type="entry name" value="Bcl-2-like_sf"/>
</dbReference>
<evidence type="ECO:0000256" key="5">
    <source>
        <dbReference type="ARBA" id="ARBA00022490"/>
    </source>
</evidence>
<keyword evidence="10" id="KW-0832">Ubl conjugation</keyword>
<accession>H9GEA6</accession>
<dbReference type="GO" id="GO:0030154">
    <property type="term" value="P:cell differentiation"/>
    <property type="evidence" value="ECO:0007669"/>
    <property type="project" value="UniProtKB-KW"/>
</dbReference>
<reference evidence="14" key="2">
    <citation type="submission" date="2025-08" db="UniProtKB">
        <authorList>
            <consortium name="Ensembl"/>
        </authorList>
    </citation>
    <scope>IDENTIFICATION</scope>
</reference>
<dbReference type="InterPro" id="IPR026298">
    <property type="entry name" value="Bcl-2_fam"/>
</dbReference>
<evidence type="ECO:0000256" key="2">
    <source>
        <dbReference type="ARBA" id="ARBA00004642"/>
    </source>
</evidence>
<keyword evidence="6" id="KW-1017">Isopeptide bond</keyword>
<dbReference type="SMART" id="SM00337">
    <property type="entry name" value="BCL"/>
    <property type="match status" value="1"/>
</dbReference>
<evidence type="ECO:0000256" key="1">
    <source>
        <dbReference type="ARBA" id="ARBA00004496"/>
    </source>
</evidence>
<dbReference type="PROSITE" id="PS01080">
    <property type="entry name" value="BH1"/>
    <property type="match status" value="1"/>
</dbReference>
<proteinExistence type="inferred from homology"/>
<dbReference type="GO" id="GO:0015267">
    <property type="term" value="F:channel activity"/>
    <property type="evidence" value="ECO:0000318"/>
    <property type="project" value="GO_Central"/>
</dbReference>
<keyword evidence="11" id="KW-0539">Nucleus</keyword>
<feature type="compositionally biased region" description="Acidic residues" evidence="12">
    <location>
        <begin position="109"/>
        <end position="122"/>
    </location>
</feature>
<dbReference type="Gene3D" id="1.10.437.10">
    <property type="entry name" value="Blc2-like"/>
    <property type="match status" value="1"/>
</dbReference>
<dbReference type="AlphaFoldDB" id="H9GEA6"/>
<dbReference type="GO" id="GO:0043525">
    <property type="term" value="P:positive regulation of neuron apoptotic process"/>
    <property type="evidence" value="ECO:0000318"/>
    <property type="project" value="GO_Central"/>
</dbReference>
<name>H9GEA6_ANOCA</name>
<dbReference type="PROSITE" id="PS50062">
    <property type="entry name" value="BCL2_FAMILY"/>
    <property type="match status" value="1"/>
</dbReference>
<dbReference type="Proteomes" id="UP000001646">
    <property type="component" value="Unplaced"/>
</dbReference>
<dbReference type="HOGENOM" id="CLU_046711_0_0_1"/>
<comment type="similarity">
    <text evidence="3">Belongs to the Bcl-2 family.</text>
</comment>
<dbReference type="InParanoid" id="H9GEA6"/>
<dbReference type="InterPro" id="IPR046371">
    <property type="entry name" value="Bcl-2_BH1-3"/>
</dbReference>
<feature type="region of interest" description="Disordered" evidence="12">
    <location>
        <begin position="11"/>
        <end position="68"/>
    </location>
</feature>
<reference evidence="14" key="3">
    <citation type="submission" date="2025-09" db="UniProtKB">
        <authorList>
            <consortium name="Ensembl"/>
        </authorList>
    </citation>
    <scope>IDENTIFICATION</scope>
</reference>
<reference evidence="14" key="1">
    <citation type="submission" date="2009-12" db="EMBL/GenBank/DDBJ databases">
        <title>The Genome Sequence of Anolis carolinensis (Green Anole Lizard).</title>
        <authorList>
            <consortium name="The Genome Sequencing Platform"/>
            <person name="Di Palma F."/>
            <person name="Alfoldi J."/>
            <person name="Heiman D."/>
            <person name="Young S."/>
            <person name="Grabherr M."/>
            <person name="Johnson J."/>
            <person name="Lander E.S."/>
            <person name="Lindblad-Toh K."/>
        </authorList>
    </citation>
    <scope>NUCLEOTIDE SEQUENCE [LARGE SCALE GENOMIC DNA]</scope>
    <source>
        <strain evidence="14">JBL SC #1</strain>
    </source>
</reference>
<dbReference type="GO" id="GO:0008630">
    <property type="term" value="P:intrinsic apoptotic signaling pathway in response to DNA damage"/>
    <property type="evidence" value="ECO:0000318"/>
    <property type="project" value="GO_Central"/>
</dbReference>
<dbReference type="PANTHER" id="PTHR11256">
    <property type="entry name" value="BCL-2 RELATED"/>
    <property type="match status" value="1"/>
</dbReference>
<evidence type="ECO:0000256" key="10">
    <source>
        <dbReference type="ARBA" id="ARBA00022843"/>
    </source>
</evidence>
<dbReference type="GO" id="GO:0005654">
    <property type="term" value="C:nucleoplasm"/>
    <property type="evidence" value="ECO:0007669"/>
    <property type="project" value="UniProtKB-SubCell"/>
</dbReference>
<keyword evidence="8" id="KW-0053">Apoptosis</keyword>
<sequence>MFNKKSMVLVCGGAPSMAPNTPASPGAGGGVGESSGGNNNDGGGVSVPKASGLFSERPRPLIGGGPRAGPLRALIGPWEGSQRALIGCDAEGEGEQPKWRPASLPLPEGELDGCEEAEEEEAATVPSSTPSPDKEMAEEEGEKGKGGPPLFPDHLRKTTLEVVGRYLREAADEAGSKGTGPKFSFQGLLGRFGSSPNEAEVARALETLRRVGESLREKHLLAFQGMLRKLEIKKEEDLASVAEVTTEVFRDGIINWGRIVTLISFGAFVAKHLKSINQENAINTLIEIITDVLVTDKREWLLKHNAWQRARLGSATLRIHLEAVTLVFLNFQVQAVFVRHGFLGSERGKQQHTCP</sequence>
<dbReference type="GO" id="GO:0005741">
    <property type="term" value="C:mitochondrial outer membrane"/>
    <property type="evidence" value="ECO:0000318"/>
    <property type="project" value="GO_Central"/>
</dbReference>
<keyword evidence="9" id="KW-0221">Differentiation</keyword>
<evidence type="ECO:0000256" key="9">
    <source>
        <dbReference type="ARBA" id="ARBA00022782"/>
    </source>
</evidence>
<dbReference type="Pfam" id="PF00452">
    <property type="entry name" value="Bcl-2"/>
    <property type="match status" value="1"/>
</dbReference>
<evidence type="ECO:0000256" key="6">
    <source>
        <dbReference type="ARBA" id="ARBA00022499"/>
    </source>
</evidence>
<dbReference type="Ensembl" id="ENSACAT00000008754.4">
    <property type="protein sequence ID" value="ENSACAP00000008571.4"/>
    <property type="gene ID" value="ENSACAG00000008755.4"/>
</dbReference>
<dbReference type="PRINTS" id="PR01866">
    <property type="entry name" value="APOPREGMCL1"/>
</dbReference>
<evidence type="ECO:0000256" key="3">
    <source>
        <dbReference type="ARBA" id="ARBA00009458"/>
    </source>
</evidence>
<evidence type="ECO:0000256" key="8">
    <source>
        <dbReference type="ARBA" id="ARBA00022703"/>
    </source>
</evidence>
<feature type="region of interest" description="Disordered" evidence="12">
    <location>
        <begin position="92"/>
        <end position="154"/>
    </location>
</feature>
<dbReference type="InterPro" id="IPR013281">
    <property type="entry name" value="Apop_reg_Mc1"/>
</dbReference>
<keyword evidence="15" id="KW-1185">Reference proteome</keyword>
<feature type="domain" description="Bcl-2 Bcl-2 homology region 1-3" evidence="13">
    <location>
        <begin position="208"/>
        <end position="307"/>
    </location>
</feature>
<comment type="subcellular location">
    <subcellularLocation>
        <location evidence="1">Cytoplasm</location>
    </subcellularLocation>
    <subcellularLocation>
        <location evidence="2">Nucleus</location>
        <location evidence="2">Nucleoplasm</location>
    </subcellularLocation>
</comment>
<dbReference type="CDD" id="cd06845">
    <property type="entry name" value="Bcl-2_like"/>
    <property type="match status" value="1"/>
</dbReference>
<dbReference type="GO" id="GO:0097192">
    <property type="term" value="P:extrinsic apoptotic signaling pathway in absence of ligand"/>
    <property type="evidence" value="ECO:0000318"/>
    <property type="project" value="GO_Central"/>
</dbReference>
<dbReference type="Bgee" id="ENSACAG00000008755">
    <property type="expression patterns" value="Expressed in heart and 13 other cell types or tissues"/>
</dbReference>
<evidence type="ECO:0000256" key="7">
    <source>
        <dbReference type="ARBA" id="ARBA00022553"/>
    </source>
</evidence>
<protein>
    <recommendedName>
        <fullName evidence="13">Bcl-2 Bcl-2 homology region 1-3 domain-containing protein</fullName>
    </recommendedName>
</protein>
<dbReference type="InterPro" id="IPR020717">
    <property type="entry name" value="Bcl2_BH1_motif_CS"/>
</dbReference>
<evidence type="ECO:0000259" key="13">
    <source>
        <dbReference type="SMART" id="SM00337"/>
    </source>
</evidence>
<evidence type="ECO:0000256" key="4">
    <source>
        <dbReference type="ARBA" id="ARBA00022473"/>
    </source>
</evidence>
<evidence type="ECO:0000313" key="15">
    <source>
        <dbReference type="Proteomes" id="UP000001646"/>
    </source>
</evidence>
<dbReference type="STRING" id="28377.ENSACAP00000008571"/>
<dbReference type="PANTHER" id="PTHR11256:SF46">
    <property type="entry name" value="INDUCED MYELOID LEUKEMIA CELL DIFFERENTIATION PROTEIN MCL-1"/>
    <property type="match status" value="1"/>
</dbReference>
<dbReference type="SUPFAM" id="SSF56854">
    <property type="entry name" value="Bcl-2 inhibitors of programmed cell death"/>
    <property type="match status" value="1"/>
</dbReference>
<dbReference type="GeneTree" id="ENSGT01130000278292"/>
<keyword evidence="5" id="KW-0963">Cytoplasm</keyword>
<organism evidence="14 15">
    <name type="scientific">Anolis carolinensis</name>
    <name type="common">Green anole</name>
    <name type="synonym">American chameleon</name>
    <dbReference type="NCBI Taxonomy" id="28377"/>
    <lineage>
        <taxon>Eukaryota</taxon>
        <taxon>Metazoa</taxon>
        <taxon>Chordata</taxon>
        <taxon>Craniata</taxon>
        <taxon>Vertebrata</taxon>
        <taxon>Euteleostomi</taxon>
        <taxon>Lepidosauria</taxon>
        <taxon>Squamata</taxon>
        <taxon>Bifurcata</taxon>
        <taxon>Unidentata</taxon>
        <taxon>Episquamata</taxon>
        <taxon>Toxicofera</taxon>
        <taxon>Iguania</taxon>
        <taxon>Dactyloidae</taxon>
        <taxon>Anolis</taxon>
    </lineage>
</organism>
<dbReference type="eggNOG" id="KOG4728">
    <property type="taxonomic scope" value="Eukaryota"/>
</dbReference>
<dbReference type="InterPro" id="IPR002475">
    <property type="entry name" value="Bcl2-like"/>
</dbReference>
<dbReference type="GO" id="GO:0001836">
    <property type="term" value="P:release of cytochrome c from mitochondria"/>
    <property type="evidence" value="ECO:0000318"/>
    <property type="project" value="GO_Central"/>
</dbReference>
<evidence type="ECO:0000313" key="14">
    <source>
        <dbReference type="Ensembl" id="ENSACAP00000008571.4"/>
    </source>
</evidence>
<dbReference type="PRINTS" id="PR01862">
    <property type="entry name" value="BCL2FAMILY"/>
</dbReference>
<dbReference type="GO" id="GO:0008053">
    <property type="term" value="P:mitochondrial fusion"/>
    <property type="evidence" value="ECO:0000318"/>
    <property type="project" value="GO_Central"/>
</dbReference>
<feature type="compositionally biased region" description="Gly residues" evidence="12">
    <location>
        <begin position="26"/>
        <end position="45"/>
    </location>
</feature>
<evidence type="ECO:0000256" key="12">
    <source>
        <dbReference type="SAM" id="MobiDB-lite"/>
    </source>
</evidence>